<organism evidence="12 13">
    <name type="scientific">Psychrobacter pasteurii</name>
    <dbReference type="NCBI Taxonomy" id="1945520"/>
    <lineage>
        <taxon>Bacteria</taxon>
        <taxon>Pseudomonadati</taxon>
        <taxon>Pseudomonadota</taxon>
        <taxon>Gammaproteobacteria</taxon>
        <taxon>Moraxellales</taxon>
        <taxon>Moraxellaceae</taxon>
        <taxon>Psychrobacter</taxon>
    </lineage>
</organism>
<dbReference type="FunFam" id="2.40.50.140:FF:000009">
    <property type="entry name" value="Elongation factor P"/>
    <property type="match status" value="1"/>
</dbReference>
<keyword evidence="6 7" id="KW-0648">Protein biosynthesis</keyword>
<evidence type="ECO:0000313" key="13">
    <source>
        <dbReference type="Proteomes" id="UP000188169"/>
    </source>
</evidence>
<dbReference type="EMBL" id="FUGD01000048">
    <property type="protein sequence ID" value="SJM36463.1"/>
    <property type="molecule type" value="Genomic_DNA"/>
</dbReference>
<dbReference type="InterPro" id="IPR012340">
    <property type="entry name" value="NA-bd_OB-fold"/>
</dbReference>
<dbReference type="RefSeq" id="WP_077447869.1">
    <property type="nucleotide sequence ID" value="NZ_FUGD01000048.1"/>
</dbReference>
<dbReference type="Gene3D" id="2.30.30.30">
    <property type="match status" value="1"/>
</dbReference>
<dbReference type="NCBIfam" id="NF001810">
    <property type="entry name" value="PRK00529.1"/>
    <property type="match status" value="1"/>
</dbReference>
<dbReference type="HAMAP" id="MF_00141">
    <property type="entry name" value="EF_P"/>
    <property type="match status" value="1"/>
</dbReference>
<name>A0A1R4ED86_9GAMM</name>
<comment type="subcellular location">
    <subcellularLocation>
        <location evidence="1 7">Cytoplasm</location>
    </subcellularLocation>
</comment>
<dbReference type="InterPro" id="IPR008991">
    <property type="entry name" value="Translation_prot_SH3-like_sf"/>
</dbReference>
<gene>
    <name evidence="7 12" type="primary">efp</name>
    <name evidence="12" type="ORF">A1019T_00424</name>
</gene>
<evidence type="ECO:0000313" key="12">
    <source>
        <dbReference type="EMBL" id="SJM36463.1"/>
    </source>
</evidence>
<keyword evidence="7" id="KW-0379">Hydroxylation</keyword>
<dbReference type="InterPro" id="IPR011768">
    <property type="entry name" value="Transl_elongation_fac_P"/>
</dbReference>
<dbReference type="GO" id="GO:0003746">
    <property type="term" value="F:translation elongation factor activity"/>
    <property type="evidence" value="ECO:0007669"/>
    <property type="project" value="UniProtKB-UniRule"/>
</dbReference>
<dbReference type="Gene3D" id="2.40.50.140">
    <property type="entry name" value="Nucleic acid-binding proteins"/>
    <property type="match status" value="2"/>
</dbReference>
<dbReference type="PANTHER" id="PTHR30053">
    <property type="entry name" value="ELONGATION FACTOR P"/>
    <property type="match status" value="1"/>
</dbReference>
<dbReference type="CDD" id="cd04470">
    <property type="entry name" value="S1_EF-P_repeat_1"/>
    <property type="match status" value="1"/>
</dbReference>
<dbReference type="InterPro" id="IPR020599">
    <property type="entry name" value="Transl_elong_fac_P/YeiP"/>
</dbReference>
<dbReference type="PIRSF" id="PIRSF005901">
    <property type="entry name" value="EF-P"/>
    <property type="match status" value="1"/>
</dbReference>
<dbReference type="InterPro" id="IPR013185">
    <property type="entry name" value="Transl_elong_KOW-like"/>
</dbReference>
<proteinExistence type="inferred from homology"/>
<evidence type="ECO:0000259" key="10">
    <source>
        <dbReference type="SMART" id="SM00841"/>
    </source>
</evidence>
<comment type="PTM">
    <text evidence="7">May be beta-lysylated on the epsilon-amino group of Lys-34 by the combined action of EpmA and EpmB, and then hydroxylated on the C5 position of the same residue by EpmC (if this protein is present). Lysylation is critical for the stimulatory effect of EF-P on peptide-bond formation. The lysylation moiety may extend toward the peptidyltransferase center and stabilize the terminal 3-CCA end of the tRNA. Hydroxylation of the C5 position on Lys-34 may allow additional potential stabilizing hydrogen-bond interactions with the P-tRNA.</text>
</comment>
<evidence type="ECO:0000256" key="2">
    <source>
        <dbReference type="ARBA" id="ARBA00004815"/>
    </source>
</evidence>
<dbReference type="InterPro" id="IPR015365">
    <property type="entry name" value="Elong-fact-P_C"/>
</dbReference>
<evidence type="ECO:0000256" key="9">
    <source>
        <dbReference type="RuleBase" id="RU004389"/>
    </source>
</evidence>
<dbReference type="InterPro" id="IPR014722">
    <property type="entry name" value="Rib_uL2_dom2"/>
</dbReference>
<dbReference type="FunFam" id="2.40.50.140:FF:000004">
    <property type="entry name" value="Elongation factor P"/>
    <property type="match status" value="1"/>
</dbReference>
<dbReference type="UniPathway" id="UPA00345"/>
<evidence type="ECO:0000259" key="11">
    <source>
        <dbReference type="SMART" id="SM01185"/>
    </source>
</evidence>
<dbReference type="CDD" id="cd05794">
    <property type="entry name" value="S1_EF-P_repeat_2"/>
    <property type="match status" value="1"/>
</dbReference>
<dbReference type="GO" id="GO:0005829">
    <property type="term" value="C:cytosol"/>
    <property type="evidence" value="ECO:0007669"/>
    <property type="project" value="UniProtKB-ARBA"/>
</dbReference>
<comment type="similarity">
    <text evidence="3 7 9">Belongs to the elongation factor P family.</text>
</comment>
<evidence type="ECO:0000256" key="7">
    <source>
        <dbReference type="HAMAP-Rule" id="MF_00141"/>
    </source>
</evidence>
<evidence type="ECO:0000256" key="6">
    <source>
        <dbReference type="ARBA" id="ARBA00022917"/>
    </source>
</evidence>
<dbReference type="GO" id="GO:0043043">
    <property type="term" value="P:peptide biosynthetic process"/>
    <property type="evidence" value="ECO:0007669"/>
    <property type="project" value="InterPro"/>
</dbReference>
<dbReference type="Proteomes" id="UP000188169">
    <property type="component" value="Unassembled WGS sequence"/>
</dbReference>
<feature type="modified residue" description="N6-(3,6-diaminohexanoyl)-5-hydroxylysine" evidence="7">
    <location>
        <position position="34"/>
    </location>
</feature>
<dbReference type="PANTHER" id="PTHR30053:SF12">
    <property type="entry name" value="ELONGATION FACTOR P (EF-P) FAMILY PROTEIN"/>
    <property type="match status" value="1"/>
</dbReference>
<accession>A0A1R4ED86</accession>
<evidence type="ECO:0000256" key="8">
    <source>
        <dbReference type="NCBIfam" id="TIGR00038"/>
    </source>
</evidence>
<dbReference type="Pfam" id="PF09285">
    <property type="entry name" value="Elong-fact-P_C"/>
    <property type="match status" value="1"/>
</dbReference>
<sequence>MASFSTNEFKAGLKVMFDGHPCAIIDNEFVKPGKGQAFNRVKLRNLRTGKVLEQTFKSGESLEAADVVDTEMNYLYNDGEFWHFMHPETFEQLQADANAMVDAKQWLKENGNDLCTITLFNGVPLSVTAPNFVELEIVETDPGVRGDTSGGGGKPARLETGAVVRVPLFVQQNEIVRVDTRTGDYQTRVSQ</sequence>
<dbReference type="SUPFAM" id="SSF50104">
    <property type="entry name" value="Translation proteins SH3-like domain"/>
    <property type="match status" value="1"/>
</dbReference>
<evidence type="ECO:0000256" key="4">
    <source>
        <dbReference type="ARBA" id="ARBA00022490"/>
    </source>
</evidence>
<dbReference type="SUPFAM" id="SSF50249">
    <property type="entry name" value="Nucleic acid-binding proteins"/>
    <property type="match status" value="2"/>
</dbReference>
<keyword evidence="5 7" id="KW-0251">Elongation factor</keyword>
<feature type="domain" description="Elongation factor P C-terminal" evidence="10">
    <location>
        <begin position="133"/>
        <end position="188"/>
    </location>
</feature>
<dbReference type="FunFam" id="2.30.30.30:FF:000003">
    <property type="entry name" value="Elongation factor P"/>
    <property type="match status" value="1"/>
</dbReference>
<protein>
    <recommendedName>
        <fullName evidence="7 8">Elongation factor P</fullName>
        <shortName evidence="7">EF-P</shortName>
    </recommendedName>
</protein>
<comment type="function">
    <text evidence="7">Involved in peptide bond synthesis. Alleviates ribosome stalling that occurs when 3 or more consecutive Pro residues or the sequence PPG is present in a protein, possibly by augmenting the peptidyl transferase activity of the ribosome. Modification of Lys-34 is required for alleviation.</text>
</comment>
<dbReference type="InterPro" id="IPR001059">
    <property type="entry name" value="Transl_elong_P/YeiP_cen"/>
</dbReference>
<reference evidence="13" key="1">
    <citation type="submission" date="2017-02" db="EMBL/GenBank/DDBJ databases">
        <authorList>
            <person name="Mornico D."/>
        </authorList>
    </citation>
    <scope>NUCLEOTIDE SEQUENCE [LARGE SCALE GENOMIC DNA]</scope>
</reference>
<evidence type="ECO:0000256" key="1">
    <source>
        <dbReference type="ARBA" id="ARBA00004496"/>
    </source>
</evidence>
<keyword evidence="4 7" id="KW-0963">Cytoplasm</keyword>
<dbReference type="OrthoDB" id="9801844at2"/>
<feature type="domain" description="Translation elongation factor P/YeiP central" evidence="11">
    <location>
        <begin position="69"/>
        <end position="125"/>
    </location>
</feature>
<dbReference type="STRING" id="1945520.A1019T_00424"/>
<comment type="pathway">
    <text evidence="2 7">Protein biosynthesis; polypeptide chain elongation.</text>
</comment>
<dbReference type="Pfam" id="PF01132">
    <property type="entry name" value="EFP"/>
    <property type="match status" value="1"/>
</dbReference>
<keyword evidence="13" id="KW-1185">Reference proteome</keyword>
<dbReference type="Pfam" id="PF08207">
    <property type="entry name" value="EFP_N"/>
    <property type="match status" value="1"/>
</dbReference>
<dbReference type="SMART" id="SM01185">
    <property type="entry name" value="EFP"/>
    <property type="match status" value="1"/>
</dbReference>
<evidence type="ECO:0000256" key="3">
    <source>
        <dbReference type="ARBA" id="ARBA00009479"/>
    </source>
</evidence>
<dbReference type="AlphaFoldDB" id="A0A1R4ED86"/>
<dbReference type="SMART" id="SM00841">
    <property type="entry name" value="Elong-fact-P_C"/>
    <property type="match status" value="1"/>
</dbReference>
<evidence type="ECO:0000256" key="5">
    <source>
        <dbReference type="ARBA" id="ARBA00022768"/>
    </source>
</evidence>
<dbReference type="NCBIfam" id="TIGR00038">
    <property type="entry name" value="efp"/>
    <property type="match status" value="1"/>
</dbReference>